<sequence length="424" mass="44994">MFPDIRPRRSLLPRSGIRTAAVIGAVVVASVGAGVGLPVPAHADPPMPQVDPFYQPPEDFAAAEPGTILRSRPVQLPFLPVPAQSWQLLYRTTDLFDQPDVTVTTVILPEGARPDRPLVSHQLYEDSSGPQCVPSYELQQADAPVTVAGMQMPYYVPELRQGWVVSVPDVEGRFGHFGVAKEPGYMVLDGIRAAQRFGPLGLNPHTKVGLAGYSAGGLSTGWTAQMAPSYAPEINLAGATMGGPVPDLAAVMVSVDDQPTSGQVGMILASLAAAYPEFGAVLGRHLTPAGSAVVDEIRSECASTWALTQLGPHWSRYLDMPLDQFLTLPTIKETLDSTTLGAPAPTAPLYVYQGVADQWNPVAATDRMVDNYCAAGTPVTYTRSAASKHLHEGLGGNPAALAWLQERLDTDTPAPSRCSTSNVP</sequence>
<dbReference type="PANTHER" id="PTHR34853">
    <property type="match status" value="1"/>
</dbReference>
<dbReference type="PANTHER" id="PTHR34853:SF1">
    <property type="entry name" value="LIPASE 5"/>
    <property type="match status" value="1"/>
</dbReference>
<dbReference type="Proteomes" id="UP000254869">
    <property type="component" value="Unassembled WGS sequence"/>
</dbReference>
<dbReference type="InterPro" id="IPR005152">
    <property type="entry name" value="Lipase_secreted"/>
</dbReference>
<reference evidence="1 2" key="1">
    <citation type="submission" date="2018-07" db="EMBL/GenBank/DDBJ databases">
        <title>Genomic Encyclopedia of Type Strains, Phase IV (KMG-IV): sequencing the most valuable type-strain genomes for metagenomic binning, comparative biology and taxonomic classification.</title>
        <authorList>
            <person name="Goeker M."/>
        </authorList>
    </citation>
    <scope>NUCLEOTIDE SEQUENCE [LARGE SCALE GENOMIC DNA]</scope>
    <source>
        <strain evidence="1 2">DSM 44290</strain>
    </source>
</reference>
<dbReference type="PIRSF" id="PIRSF029171">
    <property type="entry name" value="Esterase_LipA"/>
    <property type="match status" value="1"/>
</dbReference>
<dbReference type="Gene3D" id="3.40.50.1820">
    <property type="entry name" value="alpha/beta hydrolase"/>
    <property type="match status" value="1"/>
</dbReference>
<gene>
    <name evidence="1" type="ORF">DFR76_10327</name>
</gene>
<accession>A0A370I894</accession>
<organism evidence="1 2">
    <name type="scientific">Nocardia pseudobrasiliensis</name>
    <dbReference type="NCBI Taxonomy" id="45979"/>
    <lineage>
        <taxon>Bacteria</taxon>
        <taxon>Bacillati</taxon>
        <taxon>Actinomycetota</taxon>
        <taxon>Actinomycetes</taxon>
        <taxon>Mycobacteriales</taxon>
        <taxon>Nocardiaceae</taxon>
        <taxon>Nocardia</taxon>
    </lineage>
</organism>
<dbReference type="STRING" id="1210086.GCA_001613105_06012"/>
<dbReference type="SUPFAM" id="SSF53474">
    <property type="entry name" value="alpha/beta-Hydrolases"/>
    <property type="match status" value="1"/>
</dbReference>
<dbReference type="Gene3D" id="1.10.260.130">
    <property type="match status" value="1"/>
</dbReference>
<protein>
    <submittedName>
        <fullName evidence="1">Secretory lipase</fullName>
    </submittedName>
</protein>
<evidence type="ECO:0000313" key="2">
    <source>
        <dbReference type="Proteomes" id="UP000254869"/>
    </source>
</evidence>
<evidence type="ECO:0000313" key="1">
    <source>
        <dbReference type="EMBL" id="RDI66956.1"/>
    </source>
</evidence>
<dbReference type="GO" id="GO:0004806">
    <property type="term" value="F:triacylglycerol lipase activity"/>
    <property type="evidence" value="ECO:0007669"/>
    <property type="project" value="InterPro"/>
</dbReference>
<dbReference type="AlphaFoldDB" id="A0A370I894"/>
<keyword evidence="2" id="KW-1185">Reference proteome</keyword>
<name>A0A370I894_9NOCA</name>
<proteinExistence type="predicted"/>
<comment type="caution">
    <text evidence="1">The sequence shown here is derived from an EMBL/GenBank/DDBJ whole genome shotgun (WGS) entry which is preliminary data.</text>
</comment>
<dbReference type="Pfam" id="PF03583">
    <property type="entry name" value="LIP"/>
    <property type="match status" value="1"/>
</dbReference>
<dbReference type="GO" id="GO:0016042">
    <property type="term" value="P:lipid catabolic process"/>
    <property type="evidence" value="ECO:0007669"/>
    <property type="project" value="InterPro"/>
</dbReference>
<dbReference type="EMBL" id="QQBC01000003">
    <property type="protein sequence ID" value="RDI66956.1"/>
    <property type="molecule type" value="Genomic_DNA"/>
</dbReference>
<dbReference type="InterPro" id="IPR029058">
    <property type="entry name" value="AB_hydrolase_fold"/>
</dbReference>